<gene>
    <name evidence="6" type="ORF">PVL29_011884</name>
</gene>
<dbReference type="GO" id="GO:0000463">
    <property type="term" value="P:maturation of LSU-rRNA from tricistronic rRNA transcript (SSU-rRNA, 5.8S rRNA, LSU-rRNA)"/>
    <property type="evidence" value="ECO:0007669"/>
    <property type="project" value="TreeGrafter"/>
</dbReference>
<dbReference type="GO" id="GO:0003735">
    <property type="term" value="F:structural constituent of ribosome"/>
    <property type="evidence" value="ECO:0007669"/>
    <property type="project" value="TreeGrafter"/>
</dbReference>
<evidence type="ECO:0000259" key="4">
    <source>
        <dbReference type="Pfam" id="PF00327"/>
    </source>
</evidence>
<dbReference type="EMBL" id="JARBHA010000009">
    <property type="protein sequence ID" value="KAJ9692963.1"/>
    <property type="molecule type" value="Genomic_DNA"/>
</dbReference>
<keyword evidence="7" id="KW-1185">Reference proteome</keyword>
<name>A0AA39DQ57_VITRO</name>
<dbReference type="InterPro" id="IPR016082">
    <property type="entry name" value="Ribosomal_uL30_ferredoxin-like"/>
</dbReference>
<feature type="domain" description="Large ribosomal subunit protein uL30-like ferredoxin-like fold" evidence="4">
    <location>
        <begin position="88"/>
        <end position="138"/>
    </location>
</feature>
<dbReference type="Pfam" id="PF08079">
    <property type="entry name" value="Ribosomal_L30_N"/>
    <property type="match status" value="1"/>
</dbReference>
<dbReference type="InterPro" id="IPR036919">
    <property type="entry name" value="Ribo_uL30_ferredoxin-like_sf"/>
</dbReference>
<accession>A0AA39DQ57</accession>
<evidence type="ECO:0000256" key="2">
    <source>
        <dbReference type="ARBA" id="ARBA00022980"/>
    </source>
</evidence>
<dbReference type="GO" id="GO:0003723">
    <property type="term" value="F:RNA binding"/>
    <property type="evidence" value="ECO:0007669"/>
    <property type="project" value="InterPro"/>
</dbReference>
<evidence type="ECO:0000256" key="1">
    <source>
        <dbReference type="ARBA" id="ARBA00007594"/>
    </source>
</evidence>
<evidence type="ECO:0000313" key="6">
    <source>
        <dbReference type="EMBL" id="KAJ9692963.1"/>
    </source>
</evidence>
<dbReference type="InterPro" id="IPR005998">
    <property type="entry name" value="Ribosomal_uL30_euk"/>
</dbReference>
<dbReference type="FunFam" id="3.30.1390.20:FF:000003">
    <property type="entry name" value="60S ribosomal protein L7"/>
    <property type="match status" value="1"/>
</dbReference>
<dbReference type="CDD" id="cd01657">
    <property type="entry name" value="Ribosomal_L7_archeal_euk"/>
    <property type="match status" value="1"/>
</dbReference>
<dbReference type="AlphaFoldDB" id="A0AA39DQ57"/>
<dbReference type="InterPro" id="IPR035808">
    <property type="entry name" value="Ribosomal_uL30_euk_arc"/>
</dbReference>
<sequence length="246" mass="28715">MADEEPKPLTYIPEVILKKRKSNEEWAIRRRQQLEERNLRSKQNKAFNLKPAEQYIQEYRNRELDLIQMKHRGKKQKLSLATLDSKLLFVIRIQGKNDMHPKTRKILYFLRLRRIFDGVLVKANEGILEMLQKVEPYIAYGYPNLKNVRELIYKKGFAKIEGQKVPLTDNNIIEQALGKHGIMCIEDIVHEIANVGPHFKEVTSFLWPFTLNKPESGFQGKKKLFKEGGDAGNRGDKINELIGKMN</sequence>
<dbReference type="InterPro" id="IPR012988">
    <property type="entry name" value="Ribosomal_uL30_N_euk"/>
</dbReference>
<keyword evidence="3" id="KW-0687">Ribonucleoprotein</keyword>
<evidence type="ECO:0000313" key="7">
    <source>
        <dbReference type="Proteomes" id="UP001168098"/>
    </source>
</evidence>
<evidence type="ECO:0000256" key="3">
    <source>
        <dbReference type="ARBA" id="ARBA00023274"/>
    </source>
</evidence>
<dbReference type="PANTHER" id="PTHR11524">
    <property type="entry name" value="60S RIBOSOMAL PROTEIN L7"/>
    <property type="match status" value="1"/>
</dbReference>
<feature type="domain" description="Large ribosomal subunit protein uL30 N-terminal eukaryotes" evidence="5">
    <location>
        <begin position="12"/>
        <end position="76"/>
    </location>
</feature>
<evidence type="ECO:0000259" key="5">
    <source>
        <dbReference type="Pfam" id="PF08079"/>
    </source>
</evidence>
<dbReference type="Gene3D" id="3.30.1390.20">
    <property type="entry name" value="Ribosomal protein L30, ferredoxin-like fold domain"/>
    <property type="match status" value="2"/>
</dbReference>
<protein>
    <recommendedName>
        <fullName evidence="8">60S ribosomal protein L7</fullName>
    </recommendedName>
</protein>
<dbReference type="GO" id="GO:0022625">
    <property type="term" value="C:cytosolic large ribosomal subunit"/>
    <property type="evidence" value="ECO:0007669"/>
    <property type="project" value="TreeGrafter"/>
</dbReference>
<dbReference type="PANTHER" id="PTHR11524:SF36">
    <property type="entry name" value="LARGE RIBOSOMAL SUBUNIT PROTEIN UL30Z"/>
    <property type="match status" value="1"/>
</dbReference>
<dbReference type="SUPFAM" id="SSF55129">
    <property type="entry name" value="Ribosomal protein L30p/L7e"/>
    <property type="match status" value="1"/>
</dbReference>
<dbReference type="Proteomes" id="UP001168098">
    <property type="component" value="Unassembled WGS sequence"/>
</dbReference>
<comment type="caution">
    <text evidence="6">The sequence shown here is derived from an EMBL/GenBank/DDBJ whole genome shotgun (WGS) entry which is preliminary data.</text>
</comment>
<dbReference type="NCBIfam" id="TIGR01310">
    <property type="entry name" value="uL30_euk"/>
    <property type="match status" value="1"/>
</dbReference>
<organism evidence="6 7">
    <name type="scientific">Vitis rotundifolia</name>
    <name type="common">Muscadine grape</name>
    <dbReference type="NCBI Taxonomy" id="103349"/>
    <lineage>
        <taxon>Eukaryota</taxon>
        <taxon>Viridiplantae</taxon>
        <taxon>Streptophyta</taxon>
        <taxon>Embryophyta</taxon>
        <taxon>Tracheophyta</taxon>
        <taxon>Spermatophyta</taxon>
        <taxon>Magnoliopsida</taxon>
        <taxon>eudicotyledons</taxon>
        <taxon>Gunneridae</taxon>
        <taxon>Pentapetalae</taxon>
        <taxon>rosids</taxon>
        <taxon>Vitales</taxon>
        <taxon>Vitaceae</taxon>
        <taxon>Viteae</taxon>
        <taxon>Vitis</taxon>
    </lineage>
</organism>
<keyword evidence="2" id="KW-0689">Ribosomal protein</keyword>
<reference evidence="6 7" key="1">
    <citation type="journal article" date="2023" name="BMC Biotechnol.">
        <title>Vitis rotundifolia cv Carlos genome sequencing.</title>
        <authorList>
            <person name="Huff M."/>
            <person name="Hulse-Kemp A."/>
            <person name="Scheffler B."/>
            <person name="Youngblood R."/>
            <person name="Simpson S."/>
            <person name="Babiker E."/>
            <person name="Staton M."/>
        </authorList>
    </citation>
    <scope>NUCLEOTIDE SEQUENCE [LARGE SCALE GENOMIC DNA]</scope>
    <source>
        <tissue evidence="6">Leaf</tissue>
    </source>
</reference>
<evidence type="ECO:0008006" key="8">
    <source>
        <dbReference type="Google" id="ProtNLM"/>
    </source>
</evidence>
<proteinExistence type="inferred from homology"/>
<dbReference type="Pfam" id="PF00327">
    <property type="entry name" value="Ribosomal_L30"/>
    <property type="match status" value="1"/>
</dbReference>
<dbReference type="InterPro" id="IPR039699">
    <property type="entry name" value="Ribosomal_uL30"/>
</dbReference>
<comment type="similarity">
    <text evidence="1">Belongs to the universal ribosomal protein uL30 family.</text>
</comment>